<evidence type="ECO:0000256" key="7">
    <source>
        <dbReference type="ARBA" id="ARBA00022958"/>
    </source>
</evidence>
<evidence type="ECO:0000313" key="12">
    <source>
        <dbReference type="Proteomes" id="UP001165366"/>
    </source>
</evidence>
<comment type="similarity">
    <text evidence="2">Belongs to the shaker potassium channel beta subunit family.</text>
</comment>
<protein>
    <submittedName>
        <fullName evidence="11">Aldo/keto reductase</fullName>
    </submittedName>
</protein>
<dbReference type="InterPro" id="IPR036812">
    <property type="entry name" value="NAD(P)_OxRdtase_dom_sf"/>
</dbReference>
<proteinExistence type="inferred from homology"/>
<evidence type="ECO:0000256" key="2">
    <source>
        <dbReference type="ARBA" id="ARBA00006515"/>
    </source>
</evidence>
<dbReference type="RefSeq" id="WP_237855488.1">
    <property type="nucleotide sequence ID" value="NZ_JAKLWS010000026.1"/>
</dbReference>
<dbReference type="InterPro" id="IPR005983">
    <property type="entry name" value="K_chnl_volt-dep_bsu_KCNAB"/>
</dbReference>
<reference evidence="11" key="1">
    <citation type="submission" date="2022-01" db="EMBL/GenBank/DDBJ databases">
        <authorList>
            <person name="Wang Y."/>
        </authorList>
    </citation>
    <scope>NUCLEOTIDE SEQUENCE</scope>
    <source>
        <strain evidence="11">WB101</strain>
    </source>
</reference>
<reference evidence="11" key="2">
    <citation type="submission" date="2024-05" db="EMBL/GenBank/DDBJ databases">
        <title>Rhodohalobacter halophilus gen. nov., sp. nov., a moderately halophilic member of the family Balneolaceae.</title>
        <authorList>
            <person name="Xia J."/>
        </authorList>
    </citation>
    <scope>NUCLEOTIDE SEQUENCE</scope>
    <source>
        <strain evidence="11">WB101</strain>
    </source>
</reference>
<evidence type="ECO:0000256" key="6">
    <source>
        <dbReference type="ARBA" id="ARBA00022857"/>
    </source>
</evidence>
<evidence type="ECO:0000256" key="3">
    <source>
        <dbReference type="ARBA" id="ARBA00022448"/>
    </source>
</evidence>
<keyword evidence="3" id="KW-0813">Transport</keyword>
<organism evidence="11 12">
    <name type="scientific">Rhodohalobacter sulfatireducens</name>
    <dbReference type="NCBI Taxonomy" id="2911366"/>
    <lineage>
        <taxon>Bacteria</taxon>
        <taxon>Pseudomonadati</taxon>
        <taxon>Balneolota</taxon>
        <taxon>Balneolia</taxon>
        <taxon>Balneolales</taxon>
        <taxon>Balneolaceae</taxon>
        <taxon>Rhodohalobacter</taxon>
    </lineage>
</organism>
<name>A0ABS9KH07_9BACT</name>
<dbReference type="InterPro" id="IPR005399">
    <property type="entry name" value="K_chnl_volt-dep_bsu_KCNAB-rel"/>
</dbReference>
<evidence type="ECO:0000256" key="9">
    <source>
        <dbReference type="ARBA" id="ARBA00023065"/>
    </source>
</evidence>
<sequence>MEYRFLGRSGLKVSALSFGSWVTFGEQIDEQLATECMLEAYDAGVNFFDNAEAYAGGKSETMMGNIIKKQGWKRSDLVLSTKIFWGGEGPNDTGLSYKHIIEGTNASLKRMQTDYVDLIFCHRPDKFTPIEETVRAMDQVIREGKAFYWGTSEWSSEQIREAYQVARREQLRPPLMEQPQYNMFKRDKVEGEYARLYDEIGLGTTIWSPLASGLLTGKYNDGIPENSRLAMDNYDWLREKLLETESGKQKLRKVKKLAEVAEDAEVTMPEMALAWCLKNPNVSTVITGASKPEQVRQNMKAIDKVEQLNDDVMERIEAVLDNKPEDETDFRP</sequence>
<gene>
    <name evidence="11" type="ORF">L6773_16250</name>
</gene>
<feature type="domain" description="NADP-dependent oxidoreductase" evidence="10">
    <location>
        <begin position="16"/>
        <end position="320"/>
    </location>
</feature>
<comment type="subcellular location">
    <subcellularLocation>
        <location evidence="1">Cytoplasm</location>
    </subcellularLocation>
</comment>
<keyword evidence="9" id="KW-0406">Ion transport</keyword>
<dbReference type="NCBIfam" id="TIGR01293">
    <property type="entry name" value="Kv_beta"/>
    <property type="match status" value="1"/>
</dbReference>
<dbReference type="EMBL" id="JAKLWS010000026">
    <property type="protein sequence ID" value="MCG2590131.1"/>
    <property type="molecule type" value="Genomic_DNA"/>
</dbReference>
<keyword evidence="8" id="KW-0560">Oxidoreductase</keyword>
<evidence type="ECO:0000256" key="5">
    <source>
        <dbReference type="ARBA" id="ARBA00022538"/>
    </source>
</evidence>
<keyword evidence="7" id="KW-0630">Potassium</keyword>
<comment type="caution">
    <text evidence="11">The sequence shown here is derived from an EMBL/GenBank/DDBJ whole genome shotgun (WGS) entry which is preliminary data.</text>
</comment>
<keyword evidence="4" id="KW-0963">Cytoplasm</keyword>
<evidence type="ECO:0000256" key="4">
    <source>
        <dbReference type="ARBA" id="ARBA00022490"/>
    </source>
</evidence>
<dbReference type="PANTHER" id="PTHR43150">
    <property type="entry name" value="HYPERKINETIC, ISOFORM M"/>
    <property type="match status" value="1"/>
</dbReference>
<dbReference type="Pfam" id="PF00248">
    <property type="entry name" value="Aldo_ket_red"/>
    <property type="match status" value="1"/>
</dbReference>
<evidence type="ECO:0000259" key="10">
    <source>
        <dbReference type="Pfam" id="PF00248"/>
    </source>
</evidence>
<evidence type="ECO:0000256" key="8">
    <source>
        <dbReference type="ARBA" id="ARBA00023002"/>
    </source>
</evidence>
<dbReference type="PRINTS" id="PR01577">
    <property type="entry name" value="KCNABCHANNEL"/>
</dbReference>
<dbReference type="Proteomes" id="UP001165366">
    <property type="component" value="Unassembled WGS sequence"/>
</dbReference>
<dbReference type="PANTHER" id="PTHR43150:SF2">
    <property type="entry name" value="HYPERKINETIC, ISOFORM M"/>
    <property type="match status" value="1"/>
</dbReference>
<dbReference type="InterPro" id="IPR023210">
    <property type="entry name" value="NADP_OxRdtase_dom"/>
</dbReference>
<evidence type="ECO:0000313" key="11">
    <source>
        <dbReference type="EMBL" id="MCG2590131.1"/>
    </source>
</evidence>
<accession>A0ABS9KH07</accession>
<keyword evidence="6" id="KW-0521">NADP</keyword>
<keyword evidence="5" id="KW-0633">Potassium transport</keyword>
<evidence type="ECO:0000256" key="1">
    <source>
        <dbReference type="ARBA" id="ARBA00004496"/>
    </source>
</evidence>
<keyword evidence="12" id="KW-1185">Reference proteome</keyword>
<dbReference type="CDD" id="cd19143">
    <property type="entry name" value="AKR_AKR6C1_2"/>
    <property type="match status" value="1"/>
</dbReference>
<dbReference type="Gene3D" id="3.20.20.100">
    <property type="entry name" value="NADP-dependent oxidoreductase domain"/>
    <property type="match status" value="1"/>
</dbReference>
<dbReference type="SUPFAM" id="SSF51430">
    <property type="entry name" value="NAD(P)-linked oxidoreductase"/>
    <property type="match status" value="1"/>
</dbReference>